<name>A0A3M7Q7G8_BRAPC</name>
<evidence type="ECO:0000313" key="1">
    <source>
        <dbReference type="EMBL" id="RNA06865.1"/>
    </source>
</evidence>
<evidence type="ECO:0000313" key="2">
    <source>
        <dbReference type="Proteomes" id="UP000276133"/>
    </source>
</evidence>
<gene>
    <name evidence="1" type="ORF">BpHYR1_001523</name>
</gene>
<sequence length="146" mass="17429">MVIYNVVLQEVEVNEAQLEDKSVRTLFKWMKSGEKPVKLSKDGSDRYIYGYNFKNFRVFGKNVYRCYDKSGYGVHFQYVEPTSDDLFQPQYKRQLLPRKITLKTSRVFLTNEFFRLLGSLWLKIIRSFSLKSRKILFLISNFVIKI</sequence>
<dbReference type="EMBL" id="REGN01007249">
    <property type="protein sequence ID" value="RNA06865.1"/>
    <property type="molecule type" value="Genomic_DNA"/>
</dbReference>
<accession>A0A3M7Q7G8</accession>
<dbReference type="Proteomes" id="UP000276133">
    <property type="component" value="Unassembled WGS sequence"/>
</dbReference>
<reference evidence="1 2" key="1">
    <citation type="journal article" date="2018" name="Sci. Rep.">
        <title>Genomic signatures of local adaptation to the degree of environmental predictability in rotifers.</title>
        <authorList>
            <person name="Franch-Gras L."/>
            <person name="Hahn C."/>
            <person name="Garcia-Roger E.M."/>
            <person name="Carmona M.J."/>
            <person name="Serra M."/>
            <person name="Gomez A."/>
        </authorList>
    </citation>
    <scope>NUCLEOTIDE SEQUENCE [LARGE SCALE GENOMIC DNA]</scope>
    <source>
        <strain evidence="1">HYR1</strain>
    </source>
</reference>
<comment type="caution">
    <text evidence="1">The sequence shown here is derived from an EMBL/GenBank/DDBJ whole genome shotgun (WGS) entry which is preliminary data.</text>
</comment>
<organism evidence="1 2">
    <name type="scientific">Brachionus plicatilis</name>
    <name type="common">Marine rotifer</name>
    <name type="synonym">Brachionus muelleri</name>
    <dbReference type="NCBI Taxonomy" id="10195"/>
    <lineage>
        <taxon>Eukaryota</taxon>
        <taxon>Metazoa</taxon>
        <taxon>Spiralia</taxon>
        <taxon>Gnathifera</taxon>
        <taxon>Rotifera</taxon>
        <taxon>Eurotatoria</taxon>
        <taxon>Monogononta</taxon>
        <taxon>Pseudotrocha</taxon>
        <taxon>Ploima</taxon>
        <taxon>Brachionidae</taxon>
        <taxon>Brachionus</taxon>
    </lineage>
</organism>
<proteinExistence type="predicted"/>
<dbReference type="AlphaFoldDB" id="A0A3M7Q7G8"/>
<keyword evidence="2" id="KW-1185">Reference proteome</keyword>
<protein>
    <submittedName>
        <fullName evidence="1">Uncharacterized protein</fullName>
    </submittedName>
</protein>